<dbReference type="EMBL" id="KE525231">
    <property type="protein sequence ID" value="KFB43009.1"/>
    <property type="molecule type" value="Genomic_DNA"/>
</dbReference>
<dbReference type="VEuPathDB" id="VectorBase:ASIC010681"/>
<dbReference type="AlphaFoldDB" id="A0A084VYG5"/>
<dbReference type="EnsemblMetazoa" id="ASIC010681-RA">
    <property type="protein sequence ID" value="ASIC010681-PA"/>
    <property type="gene ID" value="ASIC010681"/>
</dbReference>
<accession>A0A084VYG5</accession>
<name>A0A084VYG5_ANOSI</name>
<feature type="region of interest" description="Disordered" evidence="1">
    <location>
        <begin position="36"/>
        <end position="64"/>
    </location>
</feature>
<dbReference type="EMBL" id="ATLV01018366">
    <property type="status" value="NOT_ANNOTATED_CDS"/>
    <property type="molecule type" value="Genomic_DNA"/>
</dbReference>
<dbReference type="Proteomes" id="UP000030765">
    <property type="component" value="Unassembled WGS sequence"/>
</dbReference>
<keyword evidence="4" id="KW-1185">Reference proteome</keyword>
<proteinExistence type="predicted"/>
<organism evidence="2">
    <name type="scientific">Anopheles sinensis</name>
    <name type="common">Mosquito</name>
    <dbReference type="NCBI Taxonomy" id="74873"/>
    <lineage>
        <taxon>Eukaryota</taxon>
        <taxon>Metazoa</taxon>
        <taxon>Ecdysozoa</taxon>
        <taxon>Arthropoda</taxon>
        <taxon>Hexapoda</taxon>
        <taxon>Insecta</taxon>
        <taxon>Pterygota</taxon>
        <taxon>Neoptera</taxon>
        <taxon>Endopterygota</taxon>
        <taxon>Diptera</taxon>
        <taxon>Nematocera</taxon>
        <taxon>Culicoidea</taxon>
        <taxon>Culicidae</taxon>
        <taxon>Anophelinae</taxon>
        <taxon>Anopheles</taxon>
    </lineage>
</organism>
<evidence type="ECO:0000256" key="1">
    <source>
        <dbReference type="SAM" id="MobiDB-lite"/>
    </source>
</evidence>
<evidence type="ECO:0000313" key="3">
    <source>
        <dbReference type="EnsemblMetazoa" id="ASIC010681-PA"/>
    </source>
</evidence>
<protein>
    <submittedName>
        <fullName evidence="2 3">Aquaporin PIP1-like protein</fullName>
    </submittedName>
</protein>
<evidence type="ECO:0000313" key="4">
    <source>
        <dbReference type="Proteomes" id="UP000030765"/>
    </source>
</evidence>
<reference evidence="2 4" key="1">
    <citation type="journal article" date="2014" name="BMC Genomics">
        <title>Genome sequence of Anopheles sinensis provides insight into genetics basis of mosquito competence for malaria parasites.</title>
        <authorList>
            <person name="Zhou D."/>
            <person name="Zhang D."/>
            <person name="Ding G."/>
            <person name="Shi L."/>
            <person name="Hou Q."/>
            <person name="Ye Y."/>
            <person name="Xu Y."/>
            <person name="Zhou H."/>
            <person name="Xiong C."/>
            <person name="Li S."/>
            <person name="Yu J."/>
            <person name="Hong S."/>
            <person name="Yu X."/>
            <person name="Zou P."/>
            <person name="Chen C."/>
            <person name="Chang X."/>
            <person name="Wang W."/>
            <person name="Lv Y."/>
            <person name="Sun Y."/>
            <person name="Ma L."/>
            <person name="Shen B."/>
            <person name="Zhu C."/>
        </authorList>
    </citation>
    <scope>NUCLEOTIDE SEQUENCE [LARGE SCALE GENOMIC DNA]</scope>
</reference>
<evidence type="ECO:0000313" key="2">
    <source>
        <dbReference type="EMBL" id="KFB43009.1"/>
    </source>
</evidence>
<reference evidence="3" key="2">
    <citation type="submission" date="2020-05" db="UniProtKB">
        <authorList>
            <consortium name="EnsemblMetazoa"/>
        </authorList>
    </citation>
    <scope>IDENTIFICATION</scope>
</reference>
<sequence>MPITISWYVARPATGGGGEGSGAQDHRMHELSDGFDAAYPQNRAPRSAEISDRTEPLPDPTFSASPEASSFAFVRAGSSRSVGTCLRACGYLHLNLYHGMGTGFT</sequence>
<gene>
    <name evidence="2" type="ORF">ZHAS_00010681</name>
</gene>